<dbReference type="PANTHER" id="PTHR13096">
    <property type="entry name" value="MINA53 MYC INDUCED NUCLEAR ANTIGEN"/>
    <property type="match status" value="1"/>
</dbReference>
<keyword evidence="3" id="KW-0678">Repressor</keyword>
<evidence type="ECO:0000256" key="5">
    <source>
        <dbReference type="ARBA" id="ARBA00022853"/>
    </source>
</evidence>
<feature type="domain" description="JmjC" evidence="14">
    <location>
        <begin position="171"/>
        <end position="321"/>
    </location>
</feature>
<keyword evidence="11 12" id="KW-0539">Nucleus</keyword>
<keyword evidence="6 12" id="KW-0223">Dioxygenase</keyword>
<dbReference type="Gene3D" id="1.10.10.1500">
    <property type="entry name" value="JmjC domain-containing ribosomal oxygenase (ROX), dimer domain"/>
    <property type="match status" value="1"/>
</dbReference>
<evidence type="ECO:0000256" key="3">
    <source>
        <dbReference type="ARBA" id="ARBA00022491"/>
    </source>
</evidence>
<evidence type="ECO:0000256" key="10">
    <source>
        <dbReference type="ARBA" id="ARBA00023163"/>
    </source>
</evidence>
<reference evidence="15" key="1">
    <citation type="submission" date="2023-01" db="EMBL/GenBank/DDBJ databases">
        <title>Metagenome sequencing of chrysophaentin producing Chrysophaeum taylorii.</title>
        <authorList>
            <person name="Davison J."/>
            <person name="Bewley C."/>
        </authorList>
    </citation>
    <scope>NUCLEOTIDE SEQUENCE</scope>
    <source>
        <strain evidence="15">NIES-1699</strain>
    </source>
</reference>
<dbReference type="AlphaFoldDB" id="A0AAD7UKP9"/>
<evidence type="ECO:0000256" key="1">
    <source>
        <dbReference type="ARBA" id="ARBA00004123"/>
    </source>
</evidence>
<keyword evidence="4 12" id="KW-0479">Metal-binding</keyword>
<evidence type="ECO:0000256" key="11">
    <source>
        <dbReference type="ARBA" id="ARBA00023242"/>
    </source>
</evidence>
<keyword evidence="10 12" id="KW-0804">Transcription</keyword>
<dbReference type="GO" id="GO:0005506">
    <property type="term" value="F:iron ion binding"/>
    <property type="evidence" value="ECO:0007669"/>
    <property type="project" value="UniProtKB-UniRule"/>
</dbReference>
<evidence type="ECO:0000256" key="12">
    <source>
        <dbReference type="RuleBase" id="RU366061"/>
    </source>
</evidence>
<dbReference type="EMBL" id="JAQMWT010000099">
    <property type="protein sequence ID" value="KAJ8610617.1"/>
    <property type="molecule type" value="Genomic_DNA"/>
</dbReference>
<evidence type="ECO:0000256" key="4">
    <source>
        <dbReference type="ARBA" id="ARBA00022723"/>
    </source>
</evidence>
<keyword evidence="9 12" id="KW-0805">Transcription regulation</keyword>
<dbReference type="InterPro" id="IPR049043">
    <property type="entry name" value="WHD_RIOX1"/>
</dbReference>
<comment type="function">
    <text evidence="12">Oxygenase that can act as both a histone lysine demethylase and a ribosomal histidine hydroxylase.</text>
</comment>
<dbReference type="InterPro" id="IPR003347">
    <property type="entry name" value="JmjC_dom"/>
</dbReference>
<dbReference type="Gene3D" id="2.60.120.650">
    <property type="entry name" value="Cupin"/>
    <property type="match status" value="1"/>
</dbReference>
<evidence type="ECO:0000256" key="8">
    <source>
        <dbReference type="ARBA" id="ARBA00023004"/>
    </source>
</evidence>
<dbReference type="PROSITE" id="PS51184">
    <property type="entry name" value="JMJC"/>
    <property type="match status" value="1"/>
</dbReference>
<dbReference type="PANTHER" id="PTHR13096:SF8">
    <property type="entry name" value="RIBOSOMAL OXYGENASE 1"/>
    <property type="match status" value="1"/>
</dbReference>
<feature type="compositionally biased region" description="Acidic residues" evidence="13">
    <location>
        <begin position="352"/>
        <end position="369"/>
    </location>
</feature>
<dbReference type="GO" id="GO:0051864">
    <property type="term" value="F:histone H3K36 demethylase activity"/>
    <property type="evidence" value="ECO:0007669"/>
    <property type="project" value="TreeGrafter"/>
</dbReference>
<dbReference type="Gene3D" id="3.90.930.40">
    <property type="match status" value="1"/>
</dbReference>
<feature type="compositionally biased region" description="Acidic residues" evidence="13">
    <location>
        <begin position="44"/>
        <end position="53"/>
    </location>
</feature>
<dbReference type="Proteomes" id="UP001230188">
    <property type="component" value="Unassembled WGS sequence"/>
</dbReference>
<comment type="cofactor">
    <cofactor evidence="12">
        <name>Fe(2+)</name>
        <dbReference type="ChEBI" id="CHEBI:29033"/>
    </cofactor>
    <text evidence="12">Binds 1 Fe(2+) ion per subunit.</text>
</comment>
<feature type="compositionally biased region" description="Basic residues" evidence="13">
    <location>
        <begin position="1"/>
        <end position="15"/>
    </location>
</feature>
<dbReference type="Pfam" id="PF08007">
    <property type="entry name" value="JmjC_2"/>
    <property type="match status" value="1"/>
</dbReference>
<gene>
    <name evidence="15" type="ORF">CTAYLR_007175</name>
</gene>
<evidence type="ECO:0000256" key="9">
    <source>
        <dbReference type="ARBA" id="ARBA00023015"/>
    </source>
</evidence>
<name>A0AAD7UKP9_9STRA</name>
<comment type="similarity">
    <text evidence="2">Belongs to the ROX family. NO66 subfamily.</text>
</comment>
<evidence type="ECO:0000256" key="7">
    <source>
        <dbReference type="ARBA" id="ARBA00023002"/>
    </source>
</evidence>
<dbReference type="Pfam" id="PF21233">
    <property type="entry name" value="WHD_RIOX1"/>
    <property type="match status" value="1"/>
</dbReference>
<accession>A0AAD7UKP9</accession>
<evidence type="ECO:0000256" key="13">
    <source>
        <dbReference type="SAM" id="MobiDB-lite"/>
    </source>
</evidence>
<evidence type="ECO:0000259" key="14">
    <source>
        <dbReference type="PROSITE" id="PS51184"/>
    </source>
</evidence>
<dbReference type="SUPFAM" id="SSF51197">
    <property type="entry name" value="Clavaminate synthase-like"/>
    <property type="match status" value="1"/>
</dbReference>
<keyword evidence="7 12" id="KW-0560">Oxidoreductase</keyword>
<evidence type="ECO:0000256" key="6">
    <source>
        <dbReference type="ARBA" id="ARBA00022964"/>
    </source>
</evidence>
<dbReference type="GO" id="GO:0005730">
    <property type="term" value="C:nucleolus"/>
    <property type="evidence" value="ECO:0007669"/>
    <property type="project" value="TreeGrafter"/>
</dbReference>
<evidence type="ECO:0000313" key="15">
    <source>
        <dbReference type="EMBL" id="KAJ8610617.1"/>
    </source>
</evidence>
<organism evidence="15 16">
    <name type="scientific">Chrysophaeum taylorii</name>
    <dbReference type="NCBI Taxonomy" id="2483200"/>
    <lineage>
        <taxon>Eukaryota</taxon>
        <taxon>Sar</taxon>
        <taxon>Stramenopiles</taxon>
        <taxon>Ochrophyta</taxon>
        <taxon>Pelagophyceae</taxon>
        <taxon>Pelagomonadales</taxon>
        <taxon>Pelagomonadaceae</taxon>
        <taxon>Chrysophaeum</taxon>
    </lineage>
</organism>
<comment type="caution">
    <text evidence="15">The sequence shown here is derived from an EMBL/GenBank/DDBJ whole genome shotgun (WGS) entry which is preliminary data.</text>
</comment>
<evidence type="ECO:0000313" key="16">
    <source>
        <dbReference type="Proteomes" id="UP001230188"/>
    </source>
</evidence>
<feature type="region of interest" description="Disordered" evidence="13">
    <location>
        <begin position="1"/>
        <end position="61"/>
    </location>
</feature>
<proteinExistence type="inferred from homology"/>
<keyword evidence="5" id="KW-0156">Chromatin regulator</keyword>
<feature type="region of interest" description="Disordered" evidence="13">
    <location>
        <begin position="350"/>
        <end position="369"/>
    </location>
</feature>
<keyword evidence="16" id="KW-1185">Reference proteome</keyword>
<protein>
    <recommendedName>
        <fullName evidence="12">Bifunctional lysine-specific demethylase and histidyl-hydroxylase</fullName>
        <ecNumber evidence="12">1.14.11.-</ecNumber>
    </recommendedName>
</protein>
<evidence type="ECO:0000256" key="2">
    <source>
        <dbReference type="ARBA" id="ARBA00010309"/>
    </source>
</evidence>
<dbReference type="EC" id="1.14.11.-" evidence="12"/>
<dbReference type="InterPro" id="IPR039994">
    <property type="entry name" value="NO66-like"/>
</dbReference>
<comment type="subcellular location">
    <subcellularLocation>
        <location evidence="1 12">Nucleus</location>
    </subcellularLocation>
</comment>
<keyword evidence="8 12" id="KW-0408">Iron</keyword>
<dbReference type="GO" id="GO:0032453">
    <property type="term" value="F:histone H3K4 demethylase activity"/>
    <property type="evidence" value="ECO:0007669"/>
    <property type="project" value="TreeGrafter"/>
</dbReference>
<sequence>MEDDKKKRKKKKKRLLSPVVVVEPAKKRKREEKVAPPPPSEAKDTEEEEEEEEATKTVVEGSGVSRLSVGDAVYRSGTLDSDVRARKVFAALLEPVSVADFYATYFEQRALVLRGRSPKHVDGWISERDVWVALEAHELEHGVDVDVTRFEDGKRSNVGTGRCEASVARLEFETGASLRLRTPQERVRSVHALCEALEDEFGATVSANAYLTPPHAQGFAPHFDDVDAFVLQVEGDKRWKVFAPTTKDRALPRVSSEDFGAIAEGYDLVFDGVLSRGDMLYMPRGFAHEARCSESRSLHLTVSTHRENCWADFIERVLGTALNRAAAEDPALRASLPRDCFHLFGVQHRDDDDGETADDGDGDETADDDDLVAAVVIDPELPRGQMERAKRRARFRATLAKLLDGVLARVDPDDAADDMAARFVAERQPPSRSRKKVPISATTLLHPAGRRLARLVVDGDKALVYHACENSTAHRKQPVACLEFDLDDGPAIERLLDAHPARPVVVHSLPLPDLDDRHGFWPTASGHV</sequence>